<name>A0AAE4G8Z3_9BURK</name>
<feature type="signal peptide" evidence="1">
    <location>
        <begin position="1"/>
        <end position="18"/>
    </location>
</feature>
<proteinExistence type="predicted"/>
<dbReference type="AlphaFoldDB" id="A0AAE4G8Z3"/>
<protein>
    <submittedName>
        <fullName evidence="2">Uncharacterized protein</fullName>
    </submittedName>
</protein>
<keyword evidence="1" id="KW-0732">Signal</keyword>
<dbReference type="RefSeq" id="WP_310835662.1">
    <property type="nucleotide sequence ID" value="NZ_JAVLSM010000001.1"/>
</dbReference>
<reference evidence="2" key="1">
    <citation type="submission" date="2023-02" db="EMBL/GenBank/DDBJ databases">
        <title>Description of Herbaspirillum huttiense subsp. nephrolepsisexaltata and Herbaspirillum huttiense subsp. lycopersicon.</title>
        <authorList>
            <person name="Poudel M."/>
            <person name="Sharma A."/>
            <person name="Goss E."/>
            <person name="Tapia J.H."/>
            <person name="Harmon C.M."/>
            <person name="Jones J.B."/>
        </authorList>
    </citation>
    <scope>NUCLEOTIDE SEQUENCE</scope>
    <source>
        <strain evidence="2">NC40101</strain>
    </source>
</reference>
<sequence>MKRTALLIMATVLGIATALLLASATKVEQSFPPLEVQGTTYQNACTAPERSELRRELPHEAHELIETLLCASKPPARKAYLKQHVTPNVNAEYSGSGQEDIQEVLQVDDELLDHLMKAGEAWQVTTTVTDEQIEVMFFADEACVESRSLRLDQGKWLLYGLGAGCD</sequence>
<feature type="chain" id="PRO_5042083531" evidence="1">
    <location>
        <begin position="19"/>
        <end position="166"/>
    </location>
</feature>
<gene>
    <name evidence="2" type="ORF">RJN63_06530</name>
</gene>
<organism evidence="2">
    <name type="scientific">Herbaspirillum huttiense subsp. nephrolepidis</name>
    <dbReference type="NCBI Taxonomy" id="3075126"/>
    <lineage>
        <taxon>Bacteria</taxon>
        <taxon>Pseudomonadati</taxon>
        <taxon>Pseudomonadota</taxon>
        <taxon>Betaproteobacteria</taxon>
        <taxon>Burkholderiales</taxon>
        <taxon>Oxalobacteraceae</taxon>
        <taxon>Herbaspirillum</taxon>
    </lineage>
</organism>
<dbReference type="EMBL" id="JAVRAA010000002">
    <property type="protein sequence ID" value="MDT0336472.1"/>
    <property type="molecule type" value="Genomic_DNA"/>
</dbReference>
<evidence type="ECO:0000313" key="2">
    <source>
        <dbReference type="EMBL" id="MDT0336472.1"/>
    </source>
</evidence>
<accession>A0AAE4G8Z3</accession>
<comment type="caution">
    <text evidence="2">The sequence shown here is derived from an EMBL/GenBank/DDBJ whole genome shotgun (WGS) entry which is preliminary data.</text>
</comment>
<evidence type="ECO:0000256" key="1">
    <source>
        <dbReference type="SAM" id="SignalP"/>
    </source>
</evidence>